<proteinExistence type="predicted"/>
<gene>
    <name evidence="1" type="ORF">CHC_T00006302001</name>
</gene>
<dbReference type="OrthoDB" id="10375188at2759"/>
<organism evidence="1 2">
    <name type="scientific">Chondrus crispus</name>
    <name type="common">Carrageen Irish moss</name>
    <name type="synonym">Polymorpha crispa</name>
    <dbReference type="NCBI Taxonomy" id="2769"/>
    <lineage>
        <taxon>Eukaryota</taxon>
        <taxon>Rhodophyta</taxon>
        <taxon>Florideophyceae</taxon>
        <taxon>Rhodymeniophycidae</taxon>
        <taxon>Gigartinales</taxon>
        <taxon>Gigartinaceae</taxon>
        <taxon>Chondrus</taxon>
    </lineage>
</organism>
<dbReference type="KEGG" id="ccp:CHC_T00006302001"/>
<dbReference type="Proteomes" id="UP000012073">
    <property type="component" value="Unassembled WGS sequence"/>
</dbReference>
<keyword evidence="2" id="KW-1185">Reference proteome</keyword>
<protein>
    <submittedName>
        <fullName evidence="1">Uncharacterized protein</fullName>
    </submittedName>
</protein>
<sequence length="423" mass="46735">MRDYEKLLKRCGLGTHSYYSSQKGPEGLASIQDVGADFVLTIHPERFQEPTHVASVYLTEHILKSSYLFDVFGGDAQFVEEVKEHHCYTSEKDSTCALPRPVHTILKPAIFVPKRIENGPNALWSKQLLDMLGKAHGHGQDLIHLNASTVLLKEHKGELENLIGTGFRSIMTTDGMFRHLPTNGLQHSNMYSLKNRIDKSPKEREVNGACAITIGIASSHDRDGGIQGVDDLREKIEAVSKLAIPGSAIEAKTIIFSSVGSLQDHIKEMQQLDIFVGGSGDEMSSMGFLRSKSVAIELMPFGIKPNTHESMARVLGIGYNNIRGKPQDSFKNCLEGEIFNLRKKGTLSYTELPDWEEPTVKAWDAAVGEFVLSGSSAFDVLTAQRPVNNYYARVCAQKQNIEVAIDDTARKIAAMAKEKCTGR</sequence>
<dbReference type="GeneID" id="17325700"/>
<dbReference type="AlphaFoldDB" id="R7QJ50"/>
<accession>R7QJ50</accession>
<reference evidence="2" key="1">
    <citation type="journal article" date="2013" name="Proc. Natl. Acad. Sci. U.S.A.">
        <title>Genome structure and metabolic features in the red seaweed Chondrus crispus shed light on evolution of the Archaeplastida.</title>
        <authorList>
            <person name="Collen J."/>
            <person name="Porcel B."/>
            <person name="Carre W."/>
            <person name="Ball S.G."/>
            <person name="Chaparro C."/>
            <person name="Tonon T."/>
            <person name="Barbeyron T."/>
            <person name="Michel G."/>
            <person name="Noel B."/>
            <person name="Valentin K."/>
            <person name="Elias M."/>
            <person name="Artiguenave F."/>
            <person name="Arun A."/>
            <person name="Aury J.M."/>
            <person name="Barbosa-Neto J.F."/>
            <person name="Bothwell J.H."/>
            <person name="Bouget F.Y."/>
            <person name="Brillet L."/>
            <person name="Cabello-Hurtado F."/>
            <person name="Capella-Gutierrez S."/>
            <person name="Charrier B."/>
            <person name="Cladiere L."/>
            <person name="Cock J.M."/>
            <person name="Coelho S.M."/>
            <person name="Colleoni C."/>
            <person name="Czjzek M."/>
            <person name="Da Silva C."/>
            <person name="Delage L."/>
            <person name="Denoeud F."/>
            <person name="Deschamps P."/>
            <person name="Dittami S.M."/>
            <person name="Gabaldon T."/>
            <person name="Gachon C.M."/>
            <person name="Groisillier A."/>
            <person name="Herve C."/>
            <person name="Jabbari K."/>
            <person name="Katinka M."/>
            <person name="Kloareg B."/>
            <person name="Kowalczyk N."/>
            <person name="Labadie K."/>
            <person name="Leblanc C."/>
            <person name="Lopez P.J."/>
            <person name="McLachlan D.H."/>
            <person name="Meslet-Cladiere L."/>
            <person name="Moustafa A."/>
            <person name="Nehr Z."/>
            <person name="Nyvall Collen P."/>
            <person name="Panaud O."/>
            <person name="Partensky F."/>
            <person name="Poulain J."/>
            <person name="Rensing S.A."/>
            <person name="Rousvoal S."/>
            <person name="Samson G."/>
            <person name="Symeonidi A."/>
            <person name="Weissenbach J."/>
            <person name="Zambounis A."/>
            <person name="Wincker P."/>
            <person name="Boyen C."/>
        </authorList>
    </citation>
    <scope>NUCLEOTIDE SEQUENCE [LARGE SCALE GENOMIC DNA]</scope>
    <source>
        <strain evidence="2">cv. Stackhouse</strain>
    </source>
</reference>
<name>R7QJ50_CHOCR</name>
<evidence type="ECO:0000313" key="1">
    <source>
        <dbReference type="EMBL" id="CDF38119.1"/>
    </source>
</evidence>
<evidence type="ECO:0000313" key="2">
    <source>
        <dbReference type="Proteomes" id="UP000012073"/>
    </source>
</evidence>
<dbReference type="RefSeq" id="XP_005717988.1">
    <property type="nucleotide sequence ID" value="XM_005717931.1"/>
</dbReference>
<dbReference type="EMBL" id="HG001898">
    <property type="protein sequence ID" value="CDF38119.1"/>
    <property type="molecule type" value="Genomic_DNA"/>
</dbReference>
<dbReference type="Gramene" id="CDF38119">
    <property type="protein sequence ID" value="CDF38119"/>
    <property type="gene ID" value="CHC_T00006302001"/>
</dbReference>